<sequence>MSTKSRKRVREDEESIPANKDISTGVDTIGEKRKRQKKGNKLNRDQDTEKIGDINTAVGKMDGKLLADYFAQKAKRRNKDLTAIELDEIYVPEYAFLDTSSWQSPRTLTSLPSFLKKYSFKKELSLSKAPAENGTPHILVVTIAGLRAADLTRYSPRSNCIDLADRLRALRPFQNNEFTVAKLFAKHIKLAQAQEFVKKTRIGIGVGTPARLNDLAESGALSLDSLKYVVIDGSYIDQKKRGIFDMADLLFPLLKFLNRTDMRDRYKSSAGKLQVLVF</sequence>
<accession>A0ACB8UYY1</accession>
<evidence type="ECO:0000313" key="1">
    <source>
        <dbReference type="EMBL" id="KAI2388558.1"/>
    </source>
</evidence>
<organism evidence="1">
    <name type="scientific">Ophidiomyces ophidiicola</name>
    <dbReference type="NCBI Taxonomy" id="1387563"/>
    <lineage>
        <taxon>Eukaryota</taxon>
        <taxon>Fungi</taxon>
        <taxon>Dikarya</taxon>
        <taxon>Ascomycota</taxon>
        <taxon>Pezizomycotina</taxon>
        <taxon>Eurotiomycetes</taxon>
        <taxon>Eurotiomycetidae</taxon>
        <taxon>Onygenales</taxon>
        <taxon>Onygenaceae</taxon>
        <taxon>Ophidiomyces</taxon>
    </lineage>
</organism>
<comment type="caution">
    <text evidence="1">The sequence shown here is derived from an EMBL/GenBank/DDBJ whole genome shotgun (WGS) entry which is preliminary data.</text>
</comment>
<protein>
    <submittedName>
        <fullName evidence="1">Protein cms1</fullName>
    </submittedName>
</protein>
<proteinExistence type="predicted"/>
<reference evidence="1" key="1">
    <citation type="journal article" date="2022" name="bioRxiv">
        <title>Population genetic analysis of Ophidiomyces ophidiicola, the causative agent of snake fungal disease, indicates recent introductions to the USA.</title>
        <authorList>
            <person name="Ladner J.T."/>
            <person name="Palmer J.M."/>
            <person name="Ettinger C.L."/>
            <person name="Stajich J.E."/>
            <person name="Farrell T.M."/>
            <person name="Glorioso B.M."/>
            <person name="Lawson B."/>
            <person name="Price S.J."/>
            <person name="Stengle A.G."/>
            <person name="Grear D.A."/>
            <person name="Lorch J.M."/>
        </authorList>
    </citation>
    <scope>NUCLEOTIDE SEQUENCE</scope>
    <source>
        <strain evidence="1">NWHC 24266-5</strain>
    </source>
</reference>
<gene>
    <name evidence="1" type="primary">cms1</name>
    <name evidence="1" type="ORF">LOY88_002541</name>
</gene>
<name>A0ACB8UYY1_9EURO</name>
<dbReference type="EMBL" id="JALBCA010000030">
    <property type="protein sequence ID" value="KAI2388558.1"/>
    <property type="molecule type" value="Genomic_DNA"/>
</dbReference>